<comment type="function">
    <text evidence="6">Required for the formation of N(7)-methylguanine at position 46 (m7G46) in tRNA. In the complex, it is required to stabilize and induce conformational changes of the catalytic subunit.</text>
</comment>
<comment type="pathway">
    <text evidence="6">tRNA modification; N(7)-methylguanine-tRNA biosynthesis.</text>
</comment>
<dbReference type="EMBL" id="CP059274">
    <property type="protein sequence ID" value="QLQ82342.1"/>
    <property type="molecule type" value="Genomic_DNA"/>
</dbReference>
<evidence type="ECO:0000256" key="5">
    <source>
        <dbReference type="ARBA" id="ARBA00023242"/>
    </source>
</evidence>
<dbReference type="InterPro" id="IPR015943">
    <property type="entry name" value="WD40/YVTN_repeat-like_dom_sf"/>
</dbReference>
<keyword evidence="3 6" id="KW-0819">tRNA processing</keyword>
<organism evidence="7 8">
    <name type="scientific">Torulaspora globosa</name>
    <dbReference type="NCBI Taxonomy" id="48254"/>
    <lineage>
        <taxon>Eukaryota</taxon>
        <taxon>Fungi</taxon>
        <taxon>Dikarya</taxon>
        <taxon>Ascomycota</taxon>
        <taxon>Saccharomycotina</taxon>
        <taxon>Saccharomycetes</taxon>
        <taxon>Saccharomycetales</taxon>
        <taxon>Saccharomycetaceae</taxon>
        <taxon>Torulaspora</taxon>
    </lineage>
</organism>
<name>A0A7H9I0N8_9SACH</name>
<dbReference type="GO" id="GO:0043527">
    <property type="term" value="C:tRNA methyltransferase complex"/>
    <property type="evidence" value="ECO:0007669"/>
    <property type="project" value="TreeGrafter"/>
</dbReference>
<dbReference type="PANTHER" id="PTHR16288:SF0">
    <property type="entry name" value="TRNA (GUANINE-N(7)-)-METHYLTRANSFERASE NON-CATALYTIC SUBUNIT WDR4"/>
    <property type="match status" value="1"/>
</dbReference>
<dbReference type="GO" id="GO:0106004">
    <property type="term" value="P:tRNA (guanine-N7)-methylation"/>
    <property type="evidence" value="ECO:0007669"/>
    <property type="project" value="UniProtKB-UniRule"/>
</dbReference>
<dbReference type="InterPro" id="IPR028884">
    <property type="entry name" value="Trm82"/>
</dbReference>
<gene>
    <name evidence="7" type="ORF">HG537_0H01030</name>
</gene>
<comment type="subcellular location">
    <subcellularLocation>
        <location evidence="1 6">Nucleus</location>
    </subcellularLocation>
</comment>
<dbReference type="SUPFAM" id="SSF50978">
    <property type="entry name" value="WD40 repeat-like"/>
    <property type="match status" value="1"/>
</dbReference>
<evidence type="ECO:0000256" key="4">
    <source>
        <dbReference type="ARBA" id="ARBA00022737"/>
    </source>
</evidence>
<keyword evidence="8" id="KW-1185">Reference proteome</keyword>
<sequence length="421" mass="46633">MSCYPLQCSVASSDGTLLFFVCKSTILAFKQRKDEFEQAGRWTDSLFQIDSEQDGVKKLKSNNGEAVKKADSTIGSAFSLQIRNLTLSSDESKLIACADSDKSVLIFDIDYNSSDCLKLVKRQPFPKRPNAIAIGDDGDTVTIADKFGDVHQMSISGQVSAVGEESQPILGHVSMLTDIIMTKDSDGHRFVITSDRDEHIKISHYPQCFIVDKWLFGHKQFISSMCCPSWNSNLLFSAGGDDSIFAWDWEKGTKLSQFNYSELIKPYLTNAHLAADRFQNDEKDIIEYAVSKVVTSSTAHCLAFFVEATRCIVLLDVCPKTGSLSLKQTVEFSNNVVSLSQANNEFIVTLDTQSSADGILVEFVTYEPDTGIFKVNIPKCQAFEKVLAAALKDQNQLGSDATDLYPLYSTISLKKHGEHYS</sequence>
<dbReference type="OrthoDB" id="339900at2759"/>
<proteinExistence type="inferred from homology"/>
<dbReference type="Proteomes" id="UP000510647">
    <property type="component" value="Chromosome 8"/>
</dbReference>
<accession>A0A7H9I0N8</accession>
<keyword evidence="2 6" id="KW-0853">WD repeat</keyword>
<dbReference type="GO" id="GO:0005634">
    <property type="term" value="C:nucleus"/>
    <property type="evidence" value="ECO:0007669"/>
    <property type="project" value="UniProtKB-SubCell"/>
</dbReference>
<dbReference type="Gene3D" id="2.130.10.10">
    <property type="entry name" value="YVTN repeat-like/Quinoprotein amine dehydrogenase"/>
    <property type="match status" value="1"/>
</dbReference>
<comment type="similarity">
    <text evidence="6">Belongs to the WD repeat TRM82 family.</text>
</comment>
<dbReference type="InterPro" id="IPR036322">
    <property type="entry name" value="WD40_repeat_dom_sf"/>
</dbReference>
<dbReference type="PANTHER" id="PTHR16288">
    <property type="entry name" value="WD40 REPEAT PROTEIN 4"/>
    <property type="match status" value="1"/>
</dbReference>
<dbReference type="GO" id="GO:0005829">
    <property type="term" value="C:cytosol"/>
    <property type="evidence" value="ECO:0007669"/>
    <property type="project" value="TreeGrafter"/>
</dbReference>
<reference evidence="7 8" key="1">
    <citation type="submission" date="2020-06" db="EMBL/GenBank/DDBJ databases">
        <title>The yeast mating-type switching endonuclease HO is a domesticated member of an unorthodox homing genetic element family.</title>
        <authorList>
            <person name="Coughlan A.Y."/>
            <person name="Lombardi L."/>
            <person name="Braun-Galleani S."/>
            <person name="Martos A.R."/>
            <person name="Galeote V."/>
            <person name="Bigey F."/>
            <person name="Dequin S."/>
            <person name="Byrne K.P."/>
            <person name="Wolfe K.H."/>
        </authorList>
    </citation>
    <scope>NUCLEOTIDE SEQUENCE [LARGE SCALE GENOMIC DNA]</scope>
    <source>
        <strain evidence="7 8">CBS2947</strain>
    </source>
</reference>
<evidence type="ECO:0000256" key="2">
    <source>
        <dbReference type="ARBA" id="ARBA00022574"/>
    </source>
</evidence>
<evidence type="ECO:0000313" key="8">
    <source>
        <dbReference type="Proteomes" id="UP000510647"/>
    </source>
</evidence>
<keyword evidence="5 6" id="KW-0539">Nucleus</keyword>
<evidence type="ECO:0000313" key="7">
    <source>
        <dbReference type="EMBL" id="QLQ82342.1"/>
    </source>
</evidence>
<dbReference type="HAMAP" id="MF_03056">
    <property type="entry name" value="TRM82"/>
    <property type="match status" value="1"/>
</dbReference>
<dbReference type="UniPathway" id="UPA00989"/>
<evidence type="ECO:0000256" key="1">
    <source>
        <dbReference type="ARBA" id="ARBA00004123"/>
    </source>
</evidence>
<protein>
    <submittedName>
        <fullName evidence="7">Uncharacterized protein</fullName>
    </submittedName>
</protein>
<evidence type="ECO:0000256" key="3">
    <source>
        <dbReference type="ARBA" id="ARBA00022694"/>
    </source>
</evidence>
<dbReference type="SMART" id="SM00320">
    <property type="entry name" value="WD40"/>
    <property type="match status" value="3"/>
</dbReference>
<dbReference type="AlphaFoldDB" id="A0A7H9I0N8"/>
<evidence type="ECO:0000256" key="6">
    <source>
        <dbReference type="HAMAP-Rule" id="MF_03056"/>
    </source>
</evidence>
<keyword evidence="4 6" id="KW-0677">Repeat</keyword>
<dbReference type="InterPro" id="IPR001680">
    <property type="entry name" value="WD40_rpt"/>
</dbReference>